<gene>
    <name evidence="2" type="ORF">CIPAW_10G110600</name>
</gene>
<dbReference type="EMBL" id="CM031818">
    <property type="protein sequence ID" value="KAG6639574.1"/>
    <property type="molecule type" value="Genomic_DNA"/>
</dbReference>
<feature type="region of interest" description="Disordered" evidence="1">
    <location>
        <begin position="93"/>
        <end position="185"/>
    </location>
</feature>
<reference evidence="2" key="1">
    <citation type="submission" date="2020-12" db="EMBL/GenBank/DDBJ databases">
        <title>WGS assembly of Carya illinoinensis cv. Pawnee.</title>
        <authorList>
            <person name="Platts A."/>
            <person name="Shu S."/>
            <person name="Wright S."/>
            <person name="Barry K."/>
            <person name="Edger P."/>
            <person name="Pires J.C."/>
            <person name="Schmutz J."/>
        </authorList>
    </citation>
    <scope>NUCLEOTIDE SEQUENCE</scope>
    <source>
        <tissue evidence="2">Leaf</tissue>
    </source>
</reference>
<feature type="compositionally biased region" description="Basic residues" evidence="1">
    <location>
        <begin position="159"/>
        <end position="173"/>
    </location>
</feature>
<organism evidence="2 3">
    <name type="scientific">Carya illinoinensis</name>
    <name type="common">Pecan</name>
    <dbReference type="NCBI Taxonomy" id="32201"/>
    <lineage>
        <taxon>Eukaryota</taxon>
        <taxon>Viridiplantae</taxon>
        <taxon>Streptophyta</taxon>
        <taxon>Embryophyta</taxon>
        <taxon>Tracheophyta</taxon>
        <taxon>Spermatophyta</taxon>
        <taxon>Magnoliopsida</taxon>
        <taxon>eudicotyledons</taxon>
        <taxon>Gunneridae</taxon>
        <taxon>Pentapetalae</taxon>
        <taxon>rosids</taxon>
        <taxon>fabids</taxon>
        <taxon>Fagales</taxon>
        <taxon>Juglandaceae</taxon>
        <taxon>Carya</taxon>
    </lineage>
</organism>
<protein>
    <submittedName>
        <fullName evidence="2">Uncharacterized protein</fullName>
    </submittedName>
</protein>
<feature type="compositionally biased region" description="Basic and acidic residues" evidence="1">
    <location>
        <begin position="123"/>
        <end position="158"/>
    </location>
</feature>
<proteinExistence type="predicted"/>
<feature type="compositionally biased region" description="Polar residues" evidence="1">
    <location>
        <begin position="53"/>
        <end position="62"/>
    </location>
</feature>
<sequence>MVTGGGKTAPEKLKNRVAWRSSWRLTVSRMEVKLGGDVYRWEGKKIGWVVSATSPASDSSGLRKQLATERKGRADAVTFRRAWRLTVAQMAMKIGGSDHRPATTGLGSQRVGYGRKKGSSSAHGEKEGKERKKKKEKEGKEKEKEREKEKENEKEKEKKRGRKKIRSNPHFRNPKTNPPKTISKT</sequence>
<evidence type="ECO:0000256" key="1">
    <source>
        <dbReference type="SAM" id="MobiDB-lite"/>
    </source>
</evidence>
<name>A0A8T1PCY9_CARIL</name>
<feature type="region of interest" description="Disordered" evidence="1">
    <location>
        <begin position="53"/>
        <end position="73"/>
    </location>
</feature>
<feature type="compositionally biased region" description="Polar residues" evidence="1">
    <location>
        <begin position="174"/>
        <end position="185"/>
    </location>
</feature>
<dbReference type="AlphaFoldDB" id="A0A8T1PCY9"/>
<evidence type="ECO:0000313" key="2">
    <source>
        <dbReference type="EMBL" id="KAG6639574.1"/>
    </source>
</evidence>
<keyword evidence="3" id="KW-1185">Reference proteome</keyword>
<dbReference type="Proteomes" id="UP000811609">
    <property type="component" value="Chromosome 10"/>
</dbReference>
<comment type="caution">
    <text evidence="2">The sequence shown here is derived from an EMBL/GenBank/DDBJ whole genome shotgun (WGS) entry which is preliminary data.</text>
</comment>
<evidence type="ECO:0000313" key="3">
    <source>
        <dbReference type="Proteomes" id="UP000811609"/>
    </source>
</evidence>
<accession>A0A8T1PCY9</accession>